<keyword evidence="1" id="KW-0614">Plasmid</keyword>
<protein>
    <submittedName>
        <fullName evidence="1">Uncharacterized protein</fullName>
    </submittedName>
</protein>
<dbReference type="AlphaFoldDB" id="A0A0C6FXF9"/>
<gene>
    <name evidence="1" type="ORF">Maq22A_2p42515</name>
</gene>
<proteinExistence type="predicted"/>
<dbReference type="EMBL" id="AP014706">
    <property type="protein sequence ID" value="BAQ50234.1"/>
    <property type="molecule type" value="Genomic_DNA"/>
</dbReference>
<sequence length="114" mass="12335">MPDRQQDLLAGAGTGDKAIKFVFRPAATKEGLGKYHDAKTAASKALVDLAPETVADAQLELVIPDCKTSLFQSGGERPDNVTFVLGRVRNKHIKSTSVWGFCCRDQIFVGISNQ</sequence>
<evidence type="ECO:0000313" key="2">
    <source>
        <dbReference type="Proteomes" id="UP000061432"/>
    </source>
</evidence>
<reference evidence="2" key="2">
    <citation type="submission" date="2015-01" db="EMBL/GenBank/DDBJ databases">
        <title>Complete genome sequence of Methylobacterium aquaticum strain 22A.</title>
        <authorList>
            <person name="Tani A."/>
            <person name="Ogura Y."/>
            <person name="Hayashi T."/>
        </authorList>
    </citation>
    <scope>NUCLEOTIDE SEQUENCE [LARGE SCALE GENOMIC DNA]</scope>
    <source>
        <strain evidence="2">MA-22A</strain>
        <plasmid evidence="2">Plasmid pMaq22A_2p DNA</plasmid>
    </source>
</reference>
<dbReference type="KEGG" id="maqu:Maq22A_2p42515"/>
<evidence type="ECO:0000313" key="1">
    <source>
        <dbReference type="EMBL" id="BAQ50234.1"/>
    </source>
</evidence>
<organism evidence="1 2">
    <name type="scientific">Methylobacterium aquaticum</name>
    <dbReference type="NCBI Taxonomy" id="270351"/>
    <lineage>
        <taxon>Bacteria</taxon>
        <taxon>Pseudomonadati</taxon>
        <taxon>Pseudomonadota</taxon>
        <taxon>Alphaproteobacteria</taxon>
        <taxon>Hyphomicrobiales</taxon>
        <taxon>Methylobacteriaceae</taxon>
        <taxon>Methylobacterium</taxon>
    </lineage>
</organism>
<name>A0A0C6FXF9_9HYPH</name>
<reference evidence="1 2" key="1">
    <citation type="journal article" date="2015" name="Genome Announc.">
        <title>Complete Genome Sequence of Methylobacterium aquaticum Strain 22A, Isolated from Racomitrium japonicum Moss.</title>
        <authorList>
            <person name="Tani A."/>
            <person name="Ogura Y."/>
            <person name="Hayashi T."/>
            <person name="Kimbara K."/>
        </authorList>
    </citation>
    <scope>NUCLEOTIDE SEQUENCE [LARGE SCALE GENOMIC DNA]</scope>
    <source>
        <strain evidence="1 2">MA-22A</strain>
        <plasmid evidence="2">Plasmid pMaq22A_2p DNA</plasmid>
    </source>
</reference>
<dbReference type="Proteomes" id="UP000061432">
    <property type="component" value="Plasmid pMaq22A_2p"/>
</dbReference>
<geneLocation type="plasmid" evidence="2">
    <name>pMaq22A_2p DNA</name>
</geneLocation>
<accession>A0A0C6FXF9</accession>